<dbReference type="AlphaFoldDB" id="A0A1I2QJL7"/>
<proteinExistence type="predicted"/>
<feature type="transmembrane region" description="Helical" evidence="1">
    <location>
        <begin position="115"/>
        <end position="148"/>
    </location>
</feature>
<evidence type="ECO:0000313" key="2">
    <source>
        <dbReference type="EMBL" id="SFG27529.1"/>
    </source>
</evidence>
<dbReference type="STRING" id="435880.SAMN04487988_102272"/>
<feature type="transmembrane region" description="Helical" evidence="1">
    <location>
        <begin position="307"/>
        <end position="326"/>
    </location>
</feature>
<dbReference type="OrthoDB" id="981402at2"/>
<dbReference type="Proteomes" id="UP000199642">
    <property type="component" value="Unassembled WGS sequence"/>
</dbReference>
<dbReference type="RefSeq" id="WP_092789112.1">
    <property type="nucleotide sequence ID" value="NZ_FOPC01000002.1"/>
</dbReference>
<feature type="transmembrane region" description="Helical" evidence="1">
    <location>
        <begin position="331"/>
        <end position="352"/>
    </location>
</feature>
<protein>
    <recommendedName>
        <fullName evidence="4">Dolichyl-phosphate-mannose-protein mannosyltransferase</fullName>
    </recommendedName>
</protein>
<name>A0A1I2QJL7_9BACT</name>
<keyword evidence="1" id="KW-0812">Transmembrane</keyword>
<evidence type="ECO:0000313" key="3">
    <source>
        <dbReference type="Proteomes" id="UP000199642"/>
    </source>
</evidence>
<gene>
    <name evidence="2" type="ORF">SAMN04487988_102272</name>
</gene>
<feature type="transmembrane region" description="Helical" evidence="1">
    <location>
        <begin position="249"/>
        <end position="273"/>
    </location>
</feature>
<keyword evidence="1" id="KW-1133">Transmembrane helix</keyword>
<evidence type="ECO:0008006" key="4">
    <source>
        <dbReference type="Google" id="ProtNLM"/>
    </source>
</evidence>
<keyword evidence="3" id="KW-1185">Reference proteome</keyword>
<organism evidence="2 3">
    <name type="scientific">Algoriphagus hitonicola</name>
    <dbReference type="NCBI Taxonomy" id="435880"/>
    <lineage>
        <taxon>Bacteria</taxon>
        <taxon>Pseudomonadati</taxon>
        <taxon>Bacteroidota</taxon>
        <taxon>Cytophagia</taxon>
        <taxon>Cytophagales</taxon>
        <taxon>Cyclobacteriaceae</taxon>
        <taxon>Algoriphagus</taxon>
    </lineage>
</organism>
<keyword evidence="1" id="KW-0472">Membrane</keyword>
<feature type="transmembrane region" description="Helical" evidence="1">
    <location>
        <begin position="12"/>
        <end position="30"/>
    </location>
</feature>
<feature type="transmembrane region" description="Helical" evidence="1">
    <location>
        <begin position="285"/>
        <end position="301"/>
    </location>
</feature>
<feature type="transmembrane region" description="Helical" evidence="1">
    <location>
        <begin position="204"/>
        <end position="224"/>
    </location>
</feature>
<feature type="transmembrane region" description="Helical" evidence="1">
    <location>
        <begin position="82"/>
        <end position="103"/>
    </location>
</feature>
<reference evidence="3" key="1">
    <citation type="submission" date="2016-10" db="EMBL/GenBank/DDBJ databases">
        <authorList>
            <person name="Varghese N."/>
            <person name="Submissions S."/>
        </authorList>
    </citation>
    <scope>NUCLEOTIDE SEQUENCE [LARGE SCALE GENOMIC DNA]</scope>
    <source>
        <strain evidence="3">DSM 19315</strain>
    </source>
</reference>
<accession>A0A1I2QJL7</accession>
<feature type="transmembrane region" description="Helical" evidence="1">
    <location>
        <begin position="168"/>
        <end position="192"/>
    </location>
</feature>
<dbReference type="EMBL" id="FOPC01000002">
    <property type="protein sequence ID" value="SFG27529.1"/>
    <property type="molecule type" value="Genomic_DNA"/>
</dbReference>
<evidence type="ECO:0000256" key="1">
    <source>
        <dbReference type="SAM" id="Phobius"/>
    </source>
</evidence>
<sequence length="463" mass="53728">MYQFFKVNDPFRLIGVSLFLILWTLLYLVLSDFPITAPQLGWMLLGQRLGDGYFLYQDIIDDNGPLSAGFFLFLDWVFGRNVMIYELVGRLFILFQVIYWNFTLIRYRVFDENTYLPAMVLLALFHLSFDLLGLTPALLGSTFLLLALNQLFSQTVLQKDSSESTLLIGIYGGLATGFHPIYIVFLPFMIFAGIAISGFSFRQLVLSLAGYLLPLLLISVFYYWNEGLDEAIQIWPLIFLSEKYHYQPYSLWLMLAAIPLLMALLGFLVSSIFRGATINQQKQRQIMLIWMIFAGVGIFFAKRQATYQWVSLLPTLSYLITSFLIYTKNKLVIRVSFTLLIFVLPLGCWWLMRSQPSWNEDYFVNQKPEQENYPEGLMILGDDLSGYLDAEFAGPFLNFHLSKLFLEQERNLSQRAKLFTMIHSQKPPIILDQEGVFERLLDDYPELEREYAQNPQGVYRLIK</sequence>